<dbReference type="EMBL" id="JBHSBC010000059">
    <property type="protein sequence ID" value="MFC3986625.1"/>
    <property type="molecule type" value="Genomic_DNA"/>
</dbReference>
<accession>A0ABV8FF82</accession>
<proteinExistence type="predicted"/>
<evidence type="ECO:0000313" key="1">
    <source>
        <dbReference type="EMBL" id="MFC3986625.1"/>
    </source>
</evidence>
<evidence type="ECO:0000313" key="2">
    <source>
        <dbReference type="Proteomes" id="UP001595698"/>
    </source>
</evidence>
<comment type="caution">
    <text evidence="1">The sequence shown here is derived from an EMBL/GenBank/DDBJ whole genome shotgun (WGS) entry which is preliminary data.</text>
</comment>
<sequence>MLGGVAAQAQAVRDGMLQLPGRWTKTTRRAGVNRYLLGHAHALLQGLLETAANAETSATPAAPPGEDWVTVRLGELFQLTFDEALLTVQAPVHR</sequence>
<dbReference type="RefSeq" id="WP_386196980.1">
    <property type="nucleotide sequence ID" value="NZ_JBHSBC010000059.1"/>
</dbReference>
<gene>
    <name evidence="1" type="ORF">ACFOYY_41295</name>
</gene>
<keyword evidence="2" id="KW-1185">Reference proteome</keyword>
<protein>
    <submittedName>
        <fullName evidence="1">Uncharacterized protein</fullName>
    </submittedName>
</protein>
<organism evidence="1 2">
    <name type="scientific">Streptosporangium jomthongense</name>
    <dbReference type="NCBI Taxonomy" id="1193683"/>
    <lineage>
        <taxon>Bacteria</taxon>
        <taxon>Bacillati</taxon>
        <taxon>Actinomycetota</taxon>
        <taxon>Actinomycetes</taxon>
        <taxon>Streptosporangiales</taxon>
        <taxon>Streptosporangiaceae</taxon>
        <taxon>Streptosporangium</taxon>
    </lineage>
</organism>
<name>A0ABV8FF82_9ACTN</name>
<dbReference type="Proteomes" id="UP001595698">
    <property type="component" value="Unassembled WGS sequence"/>
</dbReference>
<reference evidence="2" key="1">
    <citation type="journal article" date="2019" name="Int. J. Syst. Evol. Microbiol.">
        <title>The Global Catalogue of Microorganisms (GCM) 10K type strain sequencing project: providing services to taxonomists for standard genome sequencing and annotation.</title>
        <authorList>
            <consortium name="The Broad Institute Genomics Platform"/>
            <consortium name="The Broad Institute Genome Sequencing Center for Infectious Disease"/>
            <person name="Wu L."/>
            <person name="Ma J."/>
        </authorList>
    </citation>
    <scope>NUCLEOTIDE SEQUENCE [LARGE SCALE GENOMIC DNA]</scope>
    <source>
        <strain evidence="2">TBRC 7912</strain>
    </source>
</reference>